<evidence type="ECO:0000313" key="2">
    <source>
        <dbReference type="EMBL" id="SEW42755.1"/>
    </source>
</evidence>
<dbReference type="InterPro" id="IPR053733">
    <property type="entry name" value="Heme_Transport_Util_sf"/>
</dbReference>
<dbReference type="SUPFAM" id="SSF144064">
    <property type="entry name" value="Heme iron utilization protein-like"/>
    <property type="match status" value="1"/>
</dbReference>
<gene>
    <name evidence="2" type="ORF">SAMN05216290_3880</name>
</gene>
<dbReference type="STRING" id="1267423.SAMN05216290_3880"/>
<accession>A0A1I0RND8</accession>
<reference evidence="3" key="1">
    <citation type="submission" date="2016-10" db="EMBL/GenBank/DDBJ databases">
        <authorList>
            <person name="Varghese N."/>
            <person name="Submissions S."/>
        </authorList>
    </citation>
    <scope>NUCLEOTIDE SEQUENCE [LARGE SCALE GENOMIC DNA]</scope>
    <source>
        <strain evidence="3">CGMCC 1.12402</strain>
    </source>
</reference>
<dbReference type="CDD" id="cd16830">
    <property type="entry name" value="HemS-like_N"/>
    <property type="match status" value="1"/>
</dbReference>
<dbReference type="AlphaFoldDB" id="A0A1I0RND8"/>
<feature type="domain" description="Haemin-degrading HemS/ChuX" evidence="1">
    <location>
        <begin position="216"/>
        <end position="351"/>
    </location>
</feature>
<proteinExistence type="predicted"/>
<sequence length="352" mass="39475">MPDTMQATAGSLLEAYQNFKEENPKVRIRDAAKQLGVSEAELLATGIGNDTVRLQGPWDDLLKRFKSLGHVMSLTRNDACVLEHKGTFEKIGTFGAGNHHMATVIGPIESRVFFKNWGHAFAHTLDKGDRVMHSIQVFDAAGDAITKVYLQADGDFDAYEQLIEDFKAEDQSTEVTVTPYEPISYATDVNKEELLKAWAEMEDTHDFFPMLRKFNAERLNALELAEGKFTRKLSVNVVPSILSEASETQLPIMIFAGNHGNLQIHQDVVNKIVPLDRGEQQWINVMDPNFNLHLRTDMIASAWAVEKPTKDGIVTSVEVFGEDREIIAQFFGLRKPGQTELTEWKALVANLK</sequence>
<evidence type="ECO:0000259" key="1">
    <source>
        <dbReference type="Pfam" id="PF05171"/>
    </source>
</evidence>
<dbReference type="Proteomes" id="UP000199437">
    <property type="component" value="Unassembled WGS sequence"/>
</dbReference>
<name>A0A1I0RND8_9BACT</name>
<dbReference type="Gene3D" id="3.40.1570.10">
    <property type="entry name" value="HemS/ChuS/ChuX like domains"/>
    <property type="match status" value="2"/>
</dbReference>
<dbReference type="InterPro" id="IPR007845">
    <property type="entry name" value="HemS/ChuX_dom"/>
</dbReference>
<dbReference type="EMBL" id="FOIR01000005">
    <property type="protein sequence ID" value="SEW42755.1"/>
    <property type="molecule type" value="Genomic_DNA"/>
</dbReference>
<dbReference type="RefSeq" id="WP_245733652.1">
    <property type="nucleotide sequence ID" value="NZ_FOIR01000005.1"/>
</dbReference>
<dbReference type="CDD" id="cd16831">
    <property type="entry name" value="HemS-like_C"/>
    <property type="match status" value="1"/>
</dbReference>
<dbReference type="Pfam" id="PF05171">
    <property type="entry name" value="HemS"/>
    <property type="match status" value="2"/>
</dbReference>
<evidence type="ECO:0000313" key="3">
    <source>
        <dbReference type="Proteomes" id="UP000199437"/>
    </source>
</evidence>
<protein>
    <submittedName>
        <fullName evidence="2">Putative hemin transport protein</fullName>
    </submittedName>
</protein>
<keyword evidence="3" id="KW-1185">Reference proteome</keyword>
<organism evidence="2 3">
    <name type="scientific">Roseivirga pacifica</name>
    <dbReference type="NCBI Taxonomy" id="1267423"/>
    <lineage>
        <taxon>Bacteria</taxon>
        <taxon>Pseudomonadati</taxon>
        <taxon>Bacteroidota</taxon>
        <taxon>Cytophagia</taxon>
        <taxon>Cytophagales</taxon>
        <taxon>Roseivirgaceae</taxon>
        <taxon>Roseivirga</taxon>
    </lineage>
</organism>
<dbReference type="GO" id="GO:0006826">
    <property type="term" value="P:iron ion transport"/>
    <property type="evidence" value="ECO:0007669"/>
    <property type="project" value="InterPro"/>
</dbReference>
<feature type="domain" description="Haemin-degrading HemS/ChuX" evidence="1">
    <location>
        <begin position="36"/>
        <end position="166"/>
    </location>
</feature>
<dbReference type="GeneID" id="99988546"/>